<comment type="caution">
    <text evidence="2">The sequence shown here is derived from an EMBL/GenBank/DDBJ whole genome shotgun (WGS) entry which is preliminary data.</text>
</comment>
<proteinExistence type="predicted"/>
<dbReference type="AlphaFoldDB" id="A0A553I1K0"/>
<feature type="region of interest" description="Disordered" evidence="1">
    <location>
        <begin position="76"/>
        <end position="132"/>
    </location>
</feature>
<protein>
    <submittedName>
        <fullName evidence="2">Uncharacterized protein</fullName>
    </submittedName>
</protein>
<organism evidence="2 3">
    <name type="scientific">Xylaria flabelliformis</name>
    <dbReference type="NCBI Taxonomy" id="2512241"/>
    <lineage>
        <taxon>Eukaryota</taxon>
        <taxon>Fungi</taxon>
        <taxon>Dikarya</taxon>
        <taxon>Ascomycota</taxon>
        <taxon>Pezizomycotina</taxon>
        <taxon>Sordariomycetes</taxon>
        <taxon>Xylariomycetidae</taxon>
        <taxon>Xylariales</taxon>
        <taxon>Xylariaceae</taxon>
        <taxon>Xylaria</taxon>
    </lineage>
</organism>
<reference evidence="3" key="1">
    <citation type="submission" date="2019-06" db="EMBL/GenBank/DDBJ databases">
        <title>Draft genome sequence of the griseofulvin-producing fungus Xylaria cubensis strain G536.</title>
        <authorList>
            <person name="Mead M.E."/>
            <person name="Raja H.A."/>
            <person name="Steenwyk J.L."/>
            <person name="Knowles S.L."/>
            <person name="Oberlies N.H."/>
            <person name="Rokas A."/>
        </authorList>
    </citation>
    <scope>NUCLEOTIDE SEQUENCE [LARGE SCALE GENOMIC DNA]</scope>
    <source>
        <strain evidence="3">G536</strain>
    </source>
</reference>
<gene>
    <name evidence="2" type="ORF">FHL15_005158</name>
</gene>
<evidence type="ECO:0000313" key="2">
    <source>
        <dbReference type="EMBL" id="TRX94080.1"/>
    </source>
</evidence>
<feature type="compositionally biased region" description="Basic and acidic residues" evidence="1">
    <location>
        <begin position="123"/>
        <end position="132"/>
    </location>
</feature>
<evidence type="ECO:0000313" key="3">
    <source>
        <dbReference type="Proteomes" id="UP000319160"/>
    </source>
</evidence>
<name>A0A553I1K0_9PEZI</name>
<evidence type="ECO:0000256" key="1">
    <source>
        <dbReference type="SAM" id="MobiDB-lite"/>
    </source>
</evidence>
<keyword evidence="3" id="KW-1185">Reference proteome</keyword>
<dbReference type="EMBL" id="VFLP01000025">
    <property type="protein sequence ID" value="TRX94080.1"/>
    <property type="molecule type" value="Genomic_DNA"/>
</dbReference>
<accession>A0A553I1K0</accession>
<dbReference type="Proteomes" id="UP000319160">
    <property type="component" value="Unassembled WGS sequence"/>
</dbReference>
<sequence length="209" mass="22719">MIDCTDKYSGVLGADDGRYAIVVAIVIVKVNVEIRVEVVSTGFWAEHTLPYSELSRHLAATADQERALDAVYPRSGLQMSSPPEGRSTPCLNYGVLRRENGNGQEPPQKGREFSQECAPAPPRPDEEAGSHDGRVYLQLEINTERRATPTLFIPLDGQRLAIFVMRMAHAAGASATAYDACRCIGTFGCSTLDVVSSSRSIAVDAFNNR</sequence>